<dbReference type="InterPro" id="IPR022695">
    <property type="entry name" value="Histidinol_DH_monofunct"/>
</dbReference>
<evidence type="ECO:0000256" key="2">
    <source>
        <dbReference type="ARBA" id="ARBA00022723"/>
    </source>
</evidence>
<evidence type="ECO:0000256" key="3">
    <source>
        <dbReference type="ARBA" id="ARBA00022833"/>
    </source>
</evidence>
<feature type="binding site" evidence="7">
    <location>
        <position position="252"/>
    </location>
    <ligand>
        <name>substrate</name>
    </ligand>
</feature>
<dbReference type="GO" id="GO:0000105">
    <property type="term" value="P:L-histidine biosynthetic process"/>
    <property type="evidence" value="ECO:0007669"/>
    <property type="project" value="InterPro"/>
</dbReference>
<evidence type="ECO:0000256" key="5">
    <source>
        <dbReference type="PIRNR" id="PIRNR000099"/>
    </source>
</evidence>
<feature type="binding site" evidence="8">
    <location>
        <position position="252"/>
    </location>
    <ligand>
        <name>Zn(2+)</name>
        <dbReference type="ChEBI" id="CHEBI:29105"/>
    </ligand>
</feature>
<keyword evidence="4 5" id="KW-0560">Oxidoreductase</keyword>
<dbReference type="EC" id="1.1.1.23" evidence="11"/>
<evidence type="ECO:0000256" key="10">
    <source>
        <dbReference type="SAM" id="Coils"/>
    </source>
</evidence>
<feature type="active site" description="Proton acceptor" evidence="6">
    <location>
        <position position="315"/>
    </location>
</feature>
<dbReference type="Gene3D" id="1.20.5.1300">
    <property type="match status" value="1"/>
</dbReference>
<dbReference type="CDD" id="cd06572">
    <property type="entry name" value="Histidinol_dh"/>
    <property type="match status" value="1"/>
</dbReference>
<feature type="binding site" evidence="7">
    <location>
        <position position="316"/>
    </location>
    <ligand>
        <name>substrate</name>
    </ligand>
</feature>
<organism evidence="11">
    <name type="scientific">Dictyoglomus thermophilum</name>
    <dbReference type="NCBI Taxonomy" id="14"/>
    <lineage>
        <taxon>Bacteria</taxon>
        <taxon>Pseudomonadati</taxon>
        <taxon>Dictyoglomota</taxon>
        <taxon>Dictyoglomia</taxon>
        <taxon>Dictyoglomales</taxon>
        <taxon>Dictyoglomaceae</taxon>
        <taxon>Dictyoglomus</taxon>
    </lineage>
</organism>
<evidence type="ECO:0000256" key="7">
    <source>
        <dbReference type="PIRSR" id="PIRSR000099-3"/>
    </source>
</evidence>
<dbReference type="GO" id="GO:0004399">
    <property type="term" value="F:histidinol dehydrogenase activity"/>
    <property type="evidence" value="ECO:0007669"/>
    <property type="project" value="UniProtKB-EC"/>
</dbReference>
<reference evidence="11" key="1">
    <citation type="journal article" date="2020" name="mSystems">
        <title>Genome- and Community-Level Interaction Insights into Carbon Utilization and Element Cycling Functions of Hydrothermarchaeota in Hydrothermal Sediment.</title>
        <authorList>
            <person name="Zhou Z."/>
            <person name="Liu Y."/>
            <person name="Xu W."/>
            <person name="Pan J."/>
            <person name="Luo Z.H."/>
            <person name="Li M."/>
        </authorList>
    </citation>
    <scope>NUCLEOTIDE SEQUENCE [LARGE SCALE GENOMIC DNA]</scope>
    <source>
        <strain evidence="11">SpSt-81</strain>
    </source>
</reference>
<feature type="active site" description="Proton acceptor" evidence="6">
    <location>
        <position position="316"/>
    </location>
</feature>
<gene>
    <name evidence="11" type="primary">hisD</name>
    <name evidence="11" type="ORF">ENW00_01775</name>
</gene>
<comment type="similarity">
    <text evidence="1 5 9">Belongs to the histidinol dehydrogenase family.</text>
</comment>
<feature type="binding site" evidence="7">
    <location>
        <position position="401"/>
    </location>
    <ligand>
        <name>substrate</name>
    </ligand>
</feature>
<comment type="caution">
    <text evidence="11">The sequence shown here is derived from an EMBL/GenBank/DDBJ whole genome shotgun (WGS) entry which is preliminary data.</text>
</comment>
<evidence type="ECO:0000256" key="1">
    <source>
        <dbReference type="ARBA" id="ARBA00010178"/>
    </source>
</evidence>
<feature type="coiled-coil region" evidence="10">
    <location>
        <begin position="15"/>
        <end position="42"/>
    </location>
</feature>
<keyword evidence="2 8" id="KW-0479">Metal-binding</keyword>
<feature type="binding site" evidence="7">
    <location>
        <position position="406"/>
    </location>
    <ligand>
        <name>substrate</name>
    </ligand>
</feature>
<dbReference type="AlphaFoldDB" id="A0A7C3MN16"/>
<evidence type="ECO:0000256" key="8">
    <source>
        <dbReference type="PIRSR" id="PIRSR000099-4"/>
    </source>
</evidence>
<dbReference type="PIRSF" id="PIRSF000099">
    <property type="entry name" value="Histidinol_dh"/>
    <property type="match status" value="1"/>
</dbReference>
<dbReference type="InterPro" id="IPR012131">
    <property type="entry name" value="Hstdl_DH"/>
</dbReference>
<dbReference type="NCBIfam" id="TIGR00069">
    <property type="entry name" value="hisD"/>
    <property type="match status" value="1"/>
</dbReference>
<dbReference type="SUPFAM" id="SSF53720">
    <property type="entry name" value="ALDH-like"/>
    <property type="match status" value="1"/>
</dbReference>
<dbReference type="Gene3D" id="3.40.50.1980">
    <property type="entry name" value="Nitrogenase molybdenum iron protein domain"/>
    <property type="match status" value="2"/>
</dbReference>
<evidence type="ECO:0000313" key="11">
    <source>
        <dbReference type="EMBL" id="HFX12872.1"/>
    </source>
</evidence>
<dbReference type="PRINTS" id="PR00083">
    <property type="entry name" value="HOLDHDRGNASE"/>
</dbReference>
<feature type="binding site" evidence="7">
    <location>
        <position position="249"/>
    </location>
    <ligand>
        <name>substrate</name>
    </ligand>
</feature>
<comment type="cofactor">
    <cofactor evidence="8">
        <name>Zn(2+)</name>
        <dbReference type="ChEBI" id="CHEBI:29105"/>
    </cofactor>
    <text evidence="8">Binds 1 zinc ion per subunit.</text>
</comment>
<proteinExistence type="inferred from homology"/>
<dbReference type="Pfam" id="PF00815">
    <property type="entry name" value="Histidinol_dh"/>
    <property type="match status" value="1"/>
</dbReference>
<evidence type="ECO:0000256" key="6">
    <source>
        <dbReference type="PIRSR" id="PIRSR000099-1"/>
    </source>
</evidence>
<protein>
    <submittedName>
        <fullName evidence="11">Histidinol dehydrogenase</fullName>
        <ecNumber evidence="11">1.1.1.23</ecNumber>
    </submittedName>
</protein>
<feature type="binding site" evidence="8">
    <location>
        <position position="406"/>
    </location>
    <ligand>
        <name>Zn(2+)</name>
        <dbReference type="ChEBI" id="CHEBI:29105"/>
    </ligand>
</feature>
<sequence length="418" mass="47324">MKIIKGYEFNPFLLAEDKEKEIDKIEKDVEEIIRLVKEKGDEALYEFSLRFDNFDIKKNGLKISVPDKVEVSSDFAEAIDIMIKRVQNFYSHEYKNSWFYTENGSLLGQLLVPMEKVLLYVPGGRASYPSTVVMGTIPAKIAGVKDIYITTPPSKKDDKNLLYTLNKLGIKELYLLGGAHAIAAFSYGTYSVPKVDMIIGPGNLYVAIAKKKVFGDVGIDGIFGPSEVCVWLKSEDIDINIVVCDFLAQLEHSPFDRGWLILDEKRLNLVVEKIEEEINKSSRRDILEKSIKNAYIIVEEREEKAIEIINTIAPEHLEVVDPNGERFLPYIKNAGVIFINQSSIFGDFIAGPNHILPTGGSARFSSGLNVNMFLKRISFVKLTDEDKERLSYFGSIMAREEGFDMHEKSLKNYFKKGD</sequence>
<dbReference type="GO" id="GO:0005829">
    <property type="term" value="C:cytosol"/>
    <property type="evidence" value="ECO:0007669"/>
    <property type="project" value="TreeGrafter"/>
</dbReference>
<dbReference type="PANTHER" id="PTHR21256">
    <property type="entry name" value="HISTIDINOL DEHYDROGENASE HDH"/>
    <property type="match status" value="1"/>
</dbReference>
<evidence type="ECO:0000256" key="4">
    <source>
        <dbReference type="ARBA" id="ARBA00023002"/>
    </source>
</evidence>
<feature type="binding site" evidence="7">
    <location>
        <position position="226"/>
    </location>
    <ligand>
        <name>substrate</name>
    </ligand>
</feature>
<feature type="binding site" evidence="8">
    <location>
        <position position="249"/>
    </location>
    <ligand>
        <name>Zn(2+)</name>
        <dbReference type="ChEBI" id="CHEBI:29105"/>
    </ligand>
</feature>
<dbReference type="FunFam" id="3.40.50.1980:FF:000001">
    <property type="entry name" value="Histidinol dehydrogenase"/>
    <property type="match status" value="1"/>
</dbReference>
<name>A0A7C3MN16_DICTH</name>
<keyword evidence="3 8" id="KW-0862">Zinc</keyword>
<feature type="binding site" evidence="7">
    <location>
        <position position="347"/>
    </location>
    <ligand>
        <name>substrate</name>
    </ligand>
</feature>
<keyword evidence="10" id="KW-0175">Coiled coil</keyword>
<feature type="binding site" evidence="8">
    <location>
        <position position="347"/>
    </location>
    <ligand>
        <name>Zn(2+)</name>
        <dbReference type="ChEBI" id="CHEBI:29105"/>
    </ligand>
</feature>
<dbReference type="EMBL" id="DTIN01000009">
    <property type="protein sequence ID" value="HFX12872.1"/>
    <property type="molecule type" value="Genomic_DNA"/>
</dbReference>
<dbReference type="InterPro" id="IPR016161">
    <property type="entry name" value="Ald_DH/histidinol_DH"/>
</dbReference>
<accession>A0A7C3MN16</accession>
<dbReference type="GO" id="GO:0046872">
    <property type="term" value="F:metal ion binding"/>
    <property type="evidence" value="ECO:0007669"/>
    <property type="project" value="UniProtKB-KW"/>
</dbReference>
<evidence type="ECO:0000256" key="9">
    <source>
        <dbReference type="RuleBase" id="RU004175"/>
    </source>
</evidence>
<dbReference type="PANTHER" id="PTHR21256:SF2">
    <property type="entry name" value="HISTIDINE BIOSYNTHESIS TRIFUNCTIONAL PROTEIN"/>
    <property type="match status" value="1"/>
</dbReference>
<dbReference type="GO" id="GO:0051287">
    <property type="term" value="F:NAD binding"/>
    <property type="evidence" value="ECO:0007669"/>
    <property type="project" value="InterPro"/>
</dbReference>